<reference evidence="1 2" key="1">
    <citation type="submission" date="2017-03" db="EMBL/GenBank/DDBJ databases">
        <title>Genome sequence of Clostridium hungatei DSM 14427.</title>
        <authorList>
            <person name="Poehlein A."/>
            <person name="Daniel R."/>
        </authorList>
    </citation>
    <scope>NUCLEOTIDE SEQUENCE [LARGE SCALE GENOMIC DNA]</scope>
    <source>
        <strain evidence="1 2">DSM 14427</strain>
    </source>
</reference>
<keyword evidence="2" id="KW-1185">Reference proteome</keyword>
<dbReference type="AlphaFoldDB" id="A0A1V4SGY9"/>
<dbReference type="Proteomes" id="UP000191554">
    <property type="component" value="Unassembled WGS sequence"/>
</dbReference>
<proteinExistence type="predicted"/>
<organism evidence="1 2">
    <name type="scientific">Ruminiclostridium hungatei</name>
    <name type="common">Clostridium hungatei</name>
    <dbReference type="NCBI Taxonomy" id="48256"/>
    <lineage>
        <taxon>Bacteria</taxon>
        <taxon>Bacillati</taxon>
        <taxon>Bacillota</taxon>
        <taxon>Clostridia</taxon>
        <taxon>Eubacteriales</taxon>
        <taxon>Oscillospiraceae</taxon>
        <taxon>Ruminiclostridium</taxon>
    </lineage>
</organism>
<comment type="caution">
    <text evidence="1">The sequence shown here is derived from an EMBL/GenBank/DDBJ whole genome shotgun (WGS) entry which is preliminary data.</text>
</comment>
<dbReference type="EMBL" id="MZGX01000021">
    <property type="protein sequence ID" value="OPX43130.1"/>
    <property type="molecule type" value="Genomic_DNA"/>
</dbReference>
<evidence type="ECO:0000313" key="2">
    <source>
        <dbReference type="Proteomes" id="UP000191554"/>
    </source>
</evidence>
<protein>
    <recommendedName>
        <fullName evidence="3">YD repeat-containing protein</fullName>
    </recommendedName>
</protein>
<gene>
    <name evidence="1" type="ORF">CLHUN_30720</name>
</gene>
<dbReference type="STRING" id="48256.CLHUN_30720"/>
<accession>A0A1V4SGY9</accession>
<sequence length="91" mass="9500">MPTYGATSSTAYVYASSNRLTEEIKNAGQSSETTHYSYDNNGNTIGKYTEIISPAVQGQTTKADISAIGTAEEITATGTASPEITTVITKG</sequence>
<evidence type="ECO:0008006" key="3">
    <source>
        <dbReference type="Google" id="ProtNLM"/>
    </source>
</evidence>
<evidence type="ECO:0000313" key="1">
    <source>
        <dbReference type="EMBL" id="OPX43130.1"/>
    </source>
</evidence>
<dbReference type="RefSeq" id="WP_242656533.1">
    <property type="nucleotide sequence ID" value="NZ_MZGX01000021.1"/>
</dbReference>
<name>A0A1V4SGY9_RUMHU</name>